<evidence type="ECO:0000313" key="5">
    <source>
        <dbReference type="EMBL" id="MBD8023394.1"/>
    </source>
</evidence>
<organism evidence="5 6">
    <name type="scientific">Microbacterium gallinarum</name>
    <dbReference type="NCBI Taxonomy" id="2762209"/>
    <lineage>
        <taxon>Bacteria</taxon>
        <taxon>Bacillati</taxon>
        <taxon>Actinomycetota</taxon>
        <taxon>Actinomycetes</taxon>
        <taxon>Micrococcales</taxon>
        <taxon>Microbacteriaceae</taxon>
        <taxon>Microbacterium</taxon>
    </lineage>
</organism>
<sequence length="115" mass="12503">MDRDYAEPLDVPTMAAKALMSPAHFSREFKAAYGETPYSYLMTRRIERAMALLRNGTSVTDACTAVGATSLGSFSSTFTEIVGETPSAYRARSHDAAEAMPLCVAKILTRPARYA</sequence>
<dbReference type="InterPro" id="IPR018060">
    <property type="entry name" value="HTH_AraC"/>
</dbReference>
<dbReference type="InterPro" id="IPR009057">
    <property type="entry name" value="Homeodomain-like_sf"/>
</dbReference>
<dbReference type="RefSeq" id="WP_191766118.1">
    <property type="nucleotide sequence ID" value="NZ_JACSPM010000002.1"/>
</dbReference>
<accession>A0ABR8X2B9</accession>
<evidence type="ECO:0000259" key="4">
    <source>
        <dbReference type="PROSITE" id="PS01124"/>
    </source>
</evidence>
<protein>
    <submittedName>
        <fullName evidence="5">Helix-turn-helix transcriptional regulator</fullName>
    </submittedName>
</protein>
<keyword evidence="3" id="KW-0804">Transcription</keyword>
<evidence type="ECO:0000256" key="3">
    <source>
        <dbReference type="ARBA" id="ARBA00023163"/>
    </source>
</evidence>
<comment type="caution">
    <text evidence="5">The sequence shown here is derived from an EMBL/GenBank/DDBJ whole genome shotgun (WGS) entry which is preliminary data.</text>
</comment>
<keyword evidence="1" id="KW-0805">Transcription regulation</keyword>
<keyword evidence="6" id="KW-1185">Reference proteome</keyword>
<dbReference type="PANTHER" id="PTHR46796">
    <property type="entry name" value="HTH-TYPE TRANSCRIPTIONAL ACTIVATOR RHAS-RELATED"/>
    <property type="match status" value="1"/>
</dbReference>
<dbReference type="SUPFAM" id="SSF46689">
    <property type="entry name" value="Homeodomain-like"/>
    <property type="match status" value="2"/>
</dbReference>
<dbReference type="PROSITE" id="PS01124">
    <property type="entry name" value="HTH_ARAC_FAMILY_2"/>
    <property type="match status" value="1"/>
</dbReference>
<evidence type="ECO:0000256" key="1">
    <source>
        <dbReference type="ARBA" id="ARBA00023015"/>
    </source>
</evidence>
<dbReference type="Gene3D" id="1.10.10.60">
    <property type="entry name" value="Homeodomain-like"/>
    <property type="match status" value="2"/>
</dbReference>
<dbReference type="InterPro" id="IPR050204">
    <property type="entry name" value="AraC_XylS_family_regulators"/>
</dbReference>
<dbReference type="SMART" id="SM00342">
    <property type="entry name" value="HTH_ARAC"/>
    <property type="match status" value="1"/>
</dbReference>
<proteinExistence type="predicted"/>
<reference evidence="5 6" key="1">
    <citation type="submission" date="2020-08" db="EMBL/GenBank/DDBJ databases">
        <title>A Genomic Blueprint of the Chicken Gut Microbiome.</title>
        <authorList>
            <person name="Gilroy R."/>
            <person name="Ravi A."/>
            <person name="Getino M."/>
            <person name="Pursley I."/>
            <person name="Horton D.L."/>
            <person name="Alikhan N.-F."/>
            <person name="Baker D."/>
            <person name="Gharbi K."/>
            <person name="Hall N."/>
            <person name="Watson M."/>
            <person name="Adriaenssens E.M."/>
            <person name="Foster-Nyarko E."/>
            <person name="Jarju S."/>
            <person name="Secka A."/>
            <person name="Antonio M."/>
            <person name="Oren A."/>
            <person name="Chaudhuri R."/>
            <person name="La Ragione R.M."/>
            <person name="Hildebrand F."/>
            <person name="Pallen M.J."/>
        </authorList>
    </citation>
    <scope>NUCLEOTIDE SEQUENCE [LARGE SCALE GENOMIC DNA]</scope>
    <source>
        <strain evidence="5 6">Sa1CUA4</strain>
    </source>
</reference>
<evidence type="ECO:0000256" key="2">
    <source>
        <dbReference type="ARBA" id="ARBA00023125"/>
    </source>
</evidence>
<name>A0ABR8X2B9_9MICO</name>
<keyword evidence="2" id="KW-0238">DNA-binding</keyword>
<dbReference type="Proteomes" id="UP000602532">
    <property type="component" value="Unassembled WGS sequence"/>
</dbReference>
<dbReference type="Pfam" id="PF12833">
    <property type="entry name" value="HTH_18"/>
    <property type="match status" value="1"/>
</dbReference>
<evidence type="ECO:0000313" key="6">
    <source>
        <dbReference type="Proteomes" id="UP000602532"/>
    </source>
</evidence>
<feature type="domain" description="HTH araC/xylS-type" evidence="4">
    <location>
        <begin position="1"/>
        <end position="92"/>
    </location>
</feature>
<dbReference type="EMBL" id="JACSPM010000002">
    <property type="protein sequence ID" value="MBD8023394.1"/>
    <property type="molecule type" value="Genomic_DNA"/>
</dbReference>
<gene>
    <name evidence="5" type="ORF">H9622_07280</name>
</gene>